<dbReference type="EC" id="2.4.-.-" evidence="2"/>
<dbReference type="AlphaFoldDB" id="U2LHP2"/>
<reference evidence="2 3" key="1">
    <citation type="submission" date="2013-08" db="EMBL/GenBank/DDBJ databases">
        <authorList>
            <person name="Durkin A.S."/>
            <person name="Haft D.R."/>
            <person name="McCorrison J."/>
            <person name="Torralba M."/>
            <person name="Gillis M."/>
            <person name="Haft D.H."/>
            <person name="Methe B."/>
            <person name="Sutton G."/>
            <person name="Nelson K.E."/>
        </authorList>
    </citation>
    <scope>NUCLEOTIDE SEQUENCE [LARGE SCALE GENOMIC DNA]</scope>
    <source>
        <strain evidence="2 3">F0068</strain>
    </source>
</reference>
<organism evidence="2 3">
    <name type="scientific">Hoylesella pleuritidis F0068</name>
    <dbReference type="NCBI Taxonomy" id="1081904"/>
    <lineage>
        <taxon>Bacteria</taxon>
        <taxon>Pseudomonadati</taxon>
        <taxon>Bacteroidota</taxon>
        <taxon>Bacteroidia</taxon>
        <taxon>Bacteroidales</taxon>
        <taxon>Prevotellaceae</taxon>
        <taxon>Hoylesella</taxon>
    </lineage>
</organism>
<dbReference type="Gene3D" id="3.90.550.10">
    <property type="entry name" value="Spore Coat Polysaccharide Biosynthesis Protein SpsA, Chain A"/>
    <property type="match status" value="1"/>
</dbReference>
<evidence type="ECO:0000313" key="2">
    <source>
        <dbReference type="EMBL" id="ERK03978.1"/>
    </source>
</evidence>
<name>U2LHP2_9BACT</name>
<dbReference type="EMBL" id="AWET01000007">
    <property type="protein sequence ID" value="ERK03978.1"/>
    <property type="molecule type" value="Genomic_DNA"/>
</dbReference>
<dbReference type="InterPro" id="IPR001173">
    <property type="entry name" value="Glyco_trans_2-like"/>
</dbReference>
<keyword evidence="3" id="KW-1185">Reference proteome</keyword>
<dbReference type="PANTHER" id="PTHR43685">
    <property type="entry name" value="GLYCOSYLTRANSFERASE"/>
    <property type="match status" value="1"/>
</dbReference>
<accession>U2LHP2</accession>
<keyword evidence="2" id="KW-0328">Glycosyltransferase</keyword>
<dbReference type="Proteomes" id="UP000016600">
    <property type="component" value="Unassembled WGS sequence"/>
</dbReference>
<sequence>MNMKTELSILIPTYNCRCVDLVRALNEQAQRLRNINYEIVVADDGSTDERIKTVNACIDVWPNCRYVARESNLGRSAIRNFLAQTARYSWLLFIDSNVRIISNDFLKCYLSTDGKGQVICGGISVGDADEDVRHCLRYLYERRYMEKRPLNRRRQYPYQSFRTTNFMVDRDVIRTFPFCEEMRNYGYEDVLWGKYLQQNGIQVTHIYNPVAYFRYDDNAAFIAKTEEALDTLAAFRNQLRGYSALLTMAEWMQRYGFASLFLALFRYRKSIWRQRLCGKHPSVFLFNLYRLGYLLIGMGAEE</sequence>
<keyword evidence="2" id="KW-0808">Transferase</keyword>
<dbReference type="InterPro" id="IPR050834">
    <property type="entry name" value="Glycosyltransf_2"/>
</dbReference>
<dbReference type="CDD" id="cd00761">
    <property type="entry name" value="Glyco_tranf_GTA_type"/>
    <property type="match status" value="1"/>
</dbReference>
<feature type="domain" description="Glycosyltransferase 2-like" evidence="1">
    <location>
        <begin position="8"/>
        <end position="173"/>
    </location>
</feature>
<comment type="caution">
    <text evidence="2">The sequence shown here is derived from an EMBL/GenBank/DDBJ whole genome shotgun (WGS) entry which is preliminary data.</text>
</comment>
<dbReference type="SUPFAM" id="SSF53448">
    <property type="entry name" value="Nucleotide-diphospho-sugar transferases"/>
    <property type="match status" value="1"/>
</dbReference>
<proteinExistence type="predicted"/>
<evidence type="ECO:0000313" key="3">
    <source>
        <dbReference type="Proteomes" id="UP000016600"/>
    </source>
</evidence>
<dbReference type="PATRIC" id="fig|1081904.3.peg.312"/>
<protein>
    <submittedName>
        <fullName evidence="2">Glycosyltransferase, group 2 family protein</fullName>
        <ecNumber evidence="2">2.4.-.-</ecNumber>
    </submittedName>
</protein>
<evidence type="ECO:0000259" key="1">
    <source>
        <dbReference type="Pfam" id="PF00535"/>
    </source>
</evidence>
<dbReference type="InterPro" id="IPR029044">
    <property type="entry name" value="Nucleotide-diphossugar_trans"/>
</dbReference>
<gene>
    <name evidence="2" type="ORF">HMPREF1218_0336</name>
</gene>
<dbReference type="GO" id="GO:0016757">
    <property type="term" value="F:glycosyltransferase activity"/>
    <property type="evidence" value="ECO:0007669"/>
    <property type="project" value="UniProtKB-KW"/>
</dbReference>
<dbReference type="PANTHER" id="PTHR43685:SF3">
    <property type="entry name" value="SLR2126 PROTEIN"/>
    <property type="match status" value="1"/>
</dbReference>
<dbReference type="Pfam" id="PF00535">
    <property type="entry name" value="Glycos_transf_2"/>
    <property type="match status" value="1"/>
</dbReference>